<dbReference type="Pfam" id="PF02472">
    <property type="entry name" value="ExbD"/>
    <property type="match status" value="1"/>
</dbReference>
<keyword evidence="6" id="KW-0472">Membrane</keyword>
<evidence type="ECO:0000256" key="2">
    <source>
        <dbReference type="ARBA" id="ARBA00005811"/>
    </source>
</evidence>
<organism evidence="8 9">
    <name type="scientific">Burkholderia ubonensis</name>
    <dbReference type="NCBI Taxonomy" id="101571"/>
    <lineage>
        <taxon>Bacteria</taxon>
        <taxon>Pseudomonadati</taxon>
        <taxon>Pseudomonadota</taxon>
        <taxon>Betaproteobacteria</taxon>
        <taxon>Burkholderiales</taxon>
        <taxon>Burkholderiaceae</taxon>
        <taxon>Burkholderia</taxon>
        <taxon>Burkholderia cepacia complex</taxon>
    </lineage>
</organism>
<dbReference type="InterPro" id="IPR003400">
    <property type="entry name" value="ExbD"/>
</dbReference>
<evidence type="ECO:0000256" key="6">
    <source>
        <dbReference type="ARBA" id="ARBA00023136"/>
    </source>
</evidence>
<dbReference type="PANTHER" id="PTHR30558">
    <property type="entry name" value="EXBD MEMBRANE COMPONENT OF PMF-DRIVEN MACROMOLECULE IMPORT SYSTEM"/>
    <property type="match status" value="1"/>
</dbReference>
<evidence type="ECO:0000256" key="5">
    <source>
        <dbReference type="ARBA" id="ARBA00022989"/>
    </source>
</evidence>
<evidence type="ECO:0000256" key="4">
    <source>
        <dbReference type="ARBA" id="ARBA00022692"/>
    </source>
</evidence>
<evidence type="ECO:0000313" key="8">
    <source>
        <dbReference type="EMBL" id="KWA83863.1"/>
    </source>
</evidence>
<name>A0A106QBK7_9BURK</name>
<comment type="similarity">
    <text evidence="2 7">Belongs to the ExbD/TolR family.</text>
</comment>
<dbReference type="GO" id="GO:0015031">
    <property type="term" value="P:protein transport"/>
    <property type="evidence" value="ECO:0007669"/>
    <property type="project" value="UniProtKB-KW"/>
</dbReference>
<evidence type="ECO:0000313" key="9">
    <source>
        <dbReference type="Proteomes" id="UP000060630"/>
    </source>
</evidence>
<keyword evidence="7" id="KW-0653">Protein transport</keyword>
<keyword evidence="5" id="KW-1133">Transmembrane helix</keyword>
<evidence type="ECO:0000256" key="3">
    <source>
        <dbReference type="ARBA" id="ARBA00022475"/>
    </source>
</evidence>
<dbReference type="PANTHER" id="PTHR30558:SF7">
    <property type="entry name" value="TOL-PAL SYSTEM PROTEIN TOLR"/>
    <property type="match status" value="1"/>
</dbReference>
<protein>
    <recommendedName>
        <fullName evidence="10">Biopolymer transporter ExbD</fullName>
    </recommendedName>
</protein>
<reference evidence="8 9" key="1">
    <citation type="submission" date="2015-11" db="EMBL/GenBank/DDBJ databases">
        <title>Expanding the genomic diversity of Burkholderia species for the development of highly accurate diagnostics.</title>
        <authorList>
            <person name="Sahl J."/>
            <person name="Keim P."/>
            <person name="Wagner D."/>
        </authorList>
    </citation>
    <scope>NUCLEOTIDE SEQUENCE [LARGE SCALE GENOMIC DNA]</scope>
    <source>
        <strain evidence="8 9">MSMB2087WGS</strain>
    </source>
</reference>
<dbReference type="RefSeq" id="WP_060192110.1">
    <property type="nucleotide sequence ID" value="NZ_LPHD01000049.1"/>
</dbReference>
<keyword evidence="4 7" id="KW-0812">Transmembrane</keyword>
<keyword evidence="3" id="KW-1003">Cell membrane</keyword>
<evidence type="ECO:0008006" key="10">
    <source>
        <dbReference type="Google" id="ProtNLM"/>
    </source>
</evidence>
<evidence type="ECO:0000256" key="1">
    <source>
        <dbReference type="ARBA" id="ARBA00004162"/>
    </source>
</evidence>
<accession>A0A106QBK7</accession>
<dbReference type="EMBL" id="LPHD01000049">
    <property type="protein sequence ID" value="KWA83863.1"/>
    <property type="molecule type" value="Genomic_DNA"/>
</dbReference>
<dbReference type="AlphaFoldDB" id="A0A106QBK7"/>
<dbReference type="GO" id="GO:0005886">
    <property type="term" value="C:plasma membrane"/>
    <property type="evidence" value="ECO:0007669"/>
    <property type="project" value="UniProtKB-SubCell"/>
</dbReference>
<comment type="caution">
    <text evidence="8">The sequence shown here is derived from an EMBL/GenBank/DDBJ whole genome shotgun (WGS) entry which is preliminary data.</text>
</comment>
<sequence>MARKLNRHPVAEINIIPLLDVLLVLVAVLLLLTPFMAKSINVDLPATTSGAVMTQDTAITFEVHADGSVWLEGNQVNDWNAIQGRMKGATTARVFADKGAAFMSVTLVLDKLAANDIHNVQFAVKD</sequence>
<dbReference type="GO" id="GO:0022857">
    <property type="term" value="F:transmembrane transporter activity"/>
    <property type="evidence" value="ECO:0007669"/>
    <property type="project" value="InterPro"/>
</dbReference>
<evidence type="ECO:0000256" key="7">
    <source>
        <dbReference type="RuleBase" id="RU003879"/>
    </source>
</evidence>
<gene>
    <name evidence="8" type="ORF">WL29_21085</name>
</gene>
<comment type="subcellular location">
    <subcellularLocation>
        <location evidence="1">Cell membrane</location>
        <topology evidence="1">Single-pass membrane protein</topology>
    </subcellularLocation>
    <subcellularLocation>
        <location evidence="7">Cell membrane</location>
        <topology evidence="7">Single-pass type II membrane protein</topology>
    </subcellularLocation>
</comment>
<proteinExistence type="inferred from homology"/>
<dbReference type="Proteomes" id="UP000060630">
    <property type="component" value="Unassembled WGS sequence"/>
</dbReference>
<keyword evidence="7" id="KW-0813">Transport</keyword>